<dbReference type="PATRIC" id="fig|279113.9.peg.4369"/>
<proteinExistence type="predicted"/>
<organism evidence="1 2">
    <name type="scientific">Collimonas pratensis</name>
    <dbReference type="NCBI Taxonomy" id="279113"/>
    <lineage>
        <taxon>Bacteria</taxon>
        <taxon>Pseudomonadati</taxon>
        <taxon>Pseudomonadota</taxon>
        <taxon>Betaproteobacteria</taxon>
        <taxon>Burkholderiales</taxon>
        <taxon>Oxalobacteraceae</taxon>
        <taxon>Collimonas</taxon>
    </lineage>
</organism>
<gene>
    <name evidence="1" type="ORF">CPter91_4407</name>
</gene>
<evidence type="ECO:0000313" key="2">
    <source>
        <dbReference type="Proteomes" id="UP000074561"/>
    </source>
</evidence>
<evidence type="ECO:0000313" key="1">
    <source>
        <dbReference type="EMBL" id="AMP06716.1"/>
    </source>
</evidence>
<dbReference type="EMBL" id="CP013234">
    <property type="protein sequence ID" value="AMP06716.1"/>
    <property type="molecule type" value="Genomic_DNA"/>
</dbReference>
<protein>
    <submittedName>
        <fullName evidence="1">Uncharacterized protein</fullName>
    </submittedName>
</protein>
<sequence>MITQSGYVRTKAKAAVKSCLIQDLKEKPVIEVDRIDKEKILRVSVRVHFNK</sequence>
<reference evidence="1 2" key="1">
    <citation type="submission" date="2015-11" db="EMBL/GenBank/DDBJ databases">
        <title>Exploring the genomic traits of fungus-feeding bacterial genus Collimonas.</title>
        <authorList>
            <person name="Song C."/>
            <person name="Schmidt R."/>
            <person name="de Jager V."/>
            <person name="Krzyzanowska D."/>
            <person name="Jongedijk E."/>
            <person name="Cankar K."/>
            <person name="Beekwilder J."/>
            <person name="van Veen A."/>
            <person name="de Boer W."/>
            <person name="van Veen J.A."/>
            <person name="Garbeva P."/>
        </authorList>
    </citation>
    <scope>NUCLEOTIDE SEQUENCE [LARGE SCALE GENOMIC DNA]</scope>
    <source>
        <strain evidence="1 2">Ter91</strain>
    </source>
</reference>
<dbReference type="KEGG" id="cpra:CPter91_4407"/>
<dbReference type="Proteomes" id="UP000074561">
    <property type="component" value="Chromosome"/>
</dbReference>
<dbReference type="AlphaFoldDB" id="A0A127Q9N5"/>
<name>A0A127Q9N5_9BURK</name>
<accession>A0A127Q9N5</accession>